<comment type="caution">
    <text evidence="1">The sequence shown here is derived from an EMBL/GenBank/DDBJ whole genome shotgun (WGS) entry which is preliminary data.</text>
</comment>
<keyword evidence="2" id="KW-1185">Reference proteome</keyword>
<dbReference type="Proteomes" id="UP000887116">
    <property type="component" value="Unassembled WGS sequence"/>
</dbReference>
<proteinExistence type="predicted"/>
<dbReference type="AlphaFoldDB" id="A0A8X6JV71"/>
<feature type="non-terminal residue" evidence="1">
    <location>
        <position position="1"/>
    </location>
</feature>
<sequence length="67" mass="7678">LRVSSTLINRCMNYSTPGKVVKGVIAKRIPAFVNLKKDKTYSWPYCDLTHIKTFIPEGVRNILKIKL</sequence>
<evidence type="ECO:0000313" key="2">
    <source>
        <dbReference type="Proteomes" id="UP000887116"/>
    </source>
</evidence>
<protein>
    <submittedName>
        <fullName evidence="1">Uncharacterized protein</fullName>
    </submittedName>
</protein>
<evidence type="ECO:0000313" key="1">
    <source>
        <dbReference type="EMBL" id="GFR19626.1"/>
    </source>
</evidence>
<accession>A0A8X6JV71</accession>
<dbReference type="EMBL" id="BMAO01027792">
    <property type="protein sequence ID" value="GFR19626.1"/>
    <property type="molecule type" value="Genomic_DNA"/>
</dbReference>
<gene>
    <name evidence="1" type="ORF">TNCT_621441</name>
</gene>
<reference evidence="1" key="1">
    <citation type="submission" date="2020-07" db="EMBL/GenBank/DDBJ databases">
        <title>Multicomponent nature underlies the extraordinary mechanical properties of spider dragline silk.</title>
        <authorList>
            <person name="Kono N."/>
            <person name="Nakamura H."/>
            <person name="Mori M."/>
            <person name="Yoshida Y."/>
            <person name="Ohtoshi R."/>
            <person name="Malay A.D."/>
            <person name="Moran D.A.P."/>
            <person name="Tomita M."/>
            <person name="Numata K."/>
            <person name="Arakawa K."/>
        </authorList>
    </citation>
    <scope>NUCLEOTIDE SEQUENCE</scope>
</reference>
<organism evidence="1 2">
    <name type="scientific">Trichonephila clavata</name>
    <name type="common">Joro spider</name>
    <name type="synonym">Nephila clavata</name>
    <dbReference type="NCBI Taxonomy" id="2740835"/>
    <lineage>
        <taxon>Eukaryota</taxon>
        <taxon>Metazoa</taxon>
        <taxon>Ecdysozoa</taxon>
        <taxon>Arthropoda</taxon>
        <taxon>Chelicerata</taxon>
        <taxon>Arachnida</taxon>
        <taxon>Araneae</taxon>
        <taxon>Araneomorphae</taxon>
        <taxon>Entelegynae</taxon>
        <taxon>Araneoidea</taxon>
        <taxon>Nephilidae</taxon>
        <taxon>Trichonephila</taxon>
    </lineage>
</organism>
<name>A0A8X6JV71_TRICU</name>
<dbReference type="OrthoDB" id="15717at2759"/>